<keyword evidence="2" id="KW-1185">Reference proteome</keyword>
<organism evidence="1 2">
    <name type="scientific">Sphingomonas spermidinifaciens</name>
    <dbReference type="NCBI Taxonomy" id="1141889"/>
    <lineage>
        <taxon>Bacteria</taxon>
        <taxon>Pseudomonadati</taxon>
        <taxon>Pseudomonadota</taxon>
        <taxon>Alphaproteobacteria</taxon>
        <taxon>Sphingomonadales</taxon>
        <taxon>Sphingomonadaceae</taxon>
        <taxon>Sphingomonas</taxon>
    </lineage>
</organism>
<evidence type="ECO:0000313" key="2">
    <source>
        <dbReference type="Proteomes" id="UP000218366"/>
    </source>
</evidence>
<comment type="caution">
    <text evidence="1">The sequence shown here is derived from an EMBL/GenBank/DDBJ whole genome shotgun (WGS) entry which is preliminary data.</text>
</comment>
<accession>A0A2A4B1M1</accession>
<dbReference type="Pfam" id="PF13852">
    <property type="entry name" value="DUF4197"/>
    <property type="match status" value="1"/>
</dbReference>
<proteinExistence type="predicted"/>
<dbReference type="Proteomes" id="UP000218366">
    <property type="component" value="Unassembled WGS sequence"/>
</dbReference>
<gene>
    <name evidence="1" type="ORF">COC42_16065</name>
</gene>
<protein>
    <recommendedName>
        <fullName evidence="3">DUF4197 domain-containing protein</fullName>
    </recommendedName>
</protein>
<evidence type="ECO:0008006" key="3">
    <source>
        <dbReference type="Google" id="ProtNLM"/>
    </source>
</evidence>
<evidence type="ECO:0000313" key="1">
    <source>
        <dbReference type="EMBL" id="PCD01638.1"/>
    </source>
</evidence>
<dbReference type="RefSeq" id="WP_096344383.1">
    <property type="nucleotide sequence ID" value="NZ_NWMW01000003.1"/>
</dbReference>
<dbReference type="AlphaFoldDB" id="A0A2A4B1M1"/>
<name>A0A2A4B1M1_9SPHN</name>
<dbReference type="OrthoDB" id="9789685at2"/>
<reference evidence="1 2" key="1">
    <citation type="submission" date="2017-09" db="EMBL/GenBank/DDBJ databases">
        <title>Sphingomonas spermidinifaciens 9NM-10, whole genome shotgun sequence.</title>
        <authorList>
            <person name="Feng G."/>
            <person name="Zhu H."/>
        </authorList>
    </citation>
    <scope>NUCLEOTIDE SEQUENCE [LARGE SCALE GENOMIC DNA]</scope>
    <source>
        <strain evidence="1 2">9NM-10</strain>
    </source>
</reference>
<dbReference type="EMBL" id="NWMW01000003">
    <property type="protein sequence ID" value="PCD01638.1"/>
    <property type="molecule type" value="Genomic_DNA"/>
</dbReference>
<dbReference type="InterPro" id="IPR025245">
    <property type="entry name" value="DUF4197"/>
</dbReference>
<sequence>MSEPTPSPTRRTLIGLIAAAPIAALAACATPLGGISPEEGVQRLLTAASQAAFARLIQPGGFYDDQLTRLALPTPGEGRGGAVLAAVLRTQAVQRRLAMAVNDIAVDAADRAAPIVYDSIRRMSFADAVSILRGGPTAATDLLRRETGGALVEAMFPEFTAGLRGDAFEILTAALAAQSGFDIGAVANTISRQASDSIFRAIGREEAAIRAEPERTRDPLLIALLRGGVL</sequence>